<comment type="caution">
    <text evidence="1">The sequence shown here is derived from an EMBL/GenBank/DDBJ whole genome shotgun (WGS) entry which is preliminary data.</text>
</comment>
<gene>
    <name evidence="1" type="ORF">SADUNF_Sadunf16G0197900</name>
</gene>
<accession>A0A835MM94</accession>
<proteinExistence type="predicted"/>
<evidence type="ECO:0000313" key="1">
    <source>
        <dbReference type="EMBL" id="KAF9666141.1"/>
    </source>
</evidence>
<keyword evidence="2" id="KW-1185">Reference proteome</keyword>
<dbReference type="EMBL" id="JADGMS010000016">
    <property type="protein sequence ID" value="KAF9666141.1"/>
    <property type="molecule type" value="Genomic_DNA"/>
</dbReference>
<sequence>MGPYISCPFRTGGRSREERVPSEKGWGRIVGYLVAPISPYLEGWKQRLNGIVIWTRSRYVKRPNTDGGLVAGFCNDDMVRWFRSETAVKWVKTHFTNRVPFRLNSSTCKL</sequence>
<evidence type="ECO:0000313" key="2">
    <source>
        <dbReference type="Proteomes" id="UP000657918"/>
    </source>
</evidence>
<name>A0A835MM94_9ROSI</name>
<reference evidence="1 2" key="1">
    <citation type="submission" date="2020-10" db="EMBL/GenBank/DDBJ databases">
        <title>Plant Genome Project.</title>
        <authorList>
            <person name="Zhang R.-G."/>
        </authorList>
    </citation>
    <scope>NUCLEOTIDE SEQUENCE [LARGE SCALE GENOMIC DNA]</scope>
    <source>
        <strain evidence="1">FAFU-HL-1</strain>
        <tissue evidence="1">Leaf</tissue>
    </source>
</reference>
<protein>
    <submittedName>
        <fullName evidence="1">Uncharacterized protein</fullName>
    </submittedName>
</protein>
<dbReference type="AlphaFoldDB" id="A0A835MM94"/>
<organism evidence="1 2">
    <name type="scientific">Salix dunnii</name>
    <dbReference type="NCBI Taxonomy" id="1413687"/>
    <lineage>
        <taxon>Eukaryota</taxon>
        <taxon>Viridiplantae</taxon>
        <taxon>Streptophyta</taxon>
        <taxon>Embryophyta</taxon>
        <taxon>Tracheophyta</taxon>
        <taxon>Spermatophyta</taxon>
        <taxon>Magnoliopsida</taxon>
        <taxon>eudicotyledons</taxon>
        <taxon>Gunneridae</taxon>
        <taxon>Pentapetalae</taxon>
        <taxon>rosids</taxon>
        <taxon>fabids</taxon>
        <taxon>Malpighiales</taxon>
        <taxon>Salicaceae</taxon>
        <taxon>Saliceae</taxon>
        <taxon>Salix</taxon>
    </lineage>
</organism>
<dbReference type="Proteomes" id="UP000657918">
    <property type="component" value="Chromosome 16"/>
</dbReference>